<evidence type="ECO:0000256" key="4">
    <source>
        <dbReference type="ARBA" id="ARBA00022692"/>
    </source>
</evidence>
<sequence>MSLVKRSFGVNLYVLKYFCMYPPEKPTRLYKVGAFIMFLLLTVPVPVLSSLYFLLEEDIPLERVGDNAFSLAQSMVCFFKFMPFIINGDQIKKCIHYFESPLPIVFNDKQRSIVKTSSNICRRNSRAFLILFICAHILWRIGYIALACAVVDPLIGGLACMAAGQLSVIKDNLQHLDEYSETEFL</sequence>
<keyword evidence="2" id="KW-1003">Cell membrane</keyword>
<dbReference type="OrthoDB" id="7545962at2759"/>
<evidence type="ECO:0000256" key="8">
    <source>
        <dbReference type="ARBA" id="ARBA00023170"/>
    </source>
</evidence>
<feature type="transmembrane region" description="Helical" evidence="10">
    <location>
        <begin position="32"/>
        <end position="55"/>
    </location>
</feature>
<keyword evidence="12" id="KW-1185">Reference proteome</keyword>
<dbReference type="EMBL" id="QDEB01131949">
    <property type="protein sequence ID" value="RZB39022.1"/>
    <property type="molecule type" value="Genomic_DNA"/>
</dbReference>
<feature type="transmembrane region" description="Helical" evidence="10">
    <location>
        <begin position="67"/>
        <end position="86"/>
    </location>
</feature>
<dbReference type="GO" id="GO:0005886">
    <property type="term" value="C:plasma membrane"/>
    <property type="evidence" value="ECO:0007669"/>
    <property type="project" value="UniProtKB-SubCell"/>
</dbReference>
<evidence type="ECO:0000313" key="11">
    <source>
        <dbReference type="EMBL" id="RZB39022.1"/>
    </source>
</evidence>
<gene>
    <name evidence="11" type="ORF">BDFB_013831</name>
</gene>
<keyword evidence="8" id="KW-0675">Receptor</keyword>
<evidence type="ECO:0000256" key="2">
    <source>
        <dbReference type="ARBA" id="ARBA00022475"/>
    </source>
</evidence>
<keyword evidence="4 10" id="KW-0812">Transmembrane</keyword>
<evidence type="ECO:0000256" key="9">
    <source>
        <dbReference type="ARBA" id="ARBA00023224"/>
    </source>
</evidence>
<dbReference type="GO" id="GO:0004984">
    <property type="term" value="F:olfactory receptor activity"/>
    <property type="evidence" value="ECO:0007669"/>
    <property type="project" value="InterPro"/>
</dbReference>
<evidence type="ECO:0000256" key="6">
    <source>
        <dbReference type="ARBA" id="ARBA00022989"/>
    </source>
</evidence>
<comment type="subcellular location">
    <subcellularLocation>
        <location evidence="1">Cell membrane</location>
        <topology evidence="1">Multi-pass membrane protein</topology>
    </subcellularLocation>
</comment>
<protein>
    <recommendedName>
        <fullName evidence="13">7tm 6 domain containing protein</fullName>
    </recommendedName>
</protein>
<keyword evidence="7 10" id="KW-0472">Membrane</keyword>
<comment type="caution">
    <text evidence="11">The sequence shown here is derived from an EMBL/GenBank/DDBJ whole genome shotgun (WGS) entry which is preliminary data.</text>
</comment>
<dbReference type="InterPro" id="IPR004117">
    <property type="entry name" value="7tm6_olfct_rcpt"/>
</dbReference>
<evidence type="ECO:0000256" key="5">
    <source>
        <dbReference type="ARBA" id="ARBA00022725"/>
    </source>
</evidence>
<evidence type="ECO:0000256" key="10">
    <source>
        <dbReference type="SAM" id="Phobius"/>
    </source>
</evidence>
<dbReference type="GO" id="GO:0005549">
    <property type="term" value="F:odorant binding"/>
    <property type="evidence" value="ECO:0007669"/>
    <property type="project" value="InterPro"/>
</dbReference>
<dbReference type="PANTHER" id="PTHR21137">
    <property type="entry name" value="ODORANT RECEPTOR"/>
    <property type="match status" value="1"/>
</dbReference>
<evidence type="ECO:0000256" key="1">
    <source>
        <dbReference type="ARBA" id="ARBA00004651"/>
    </source>
</evidence>
<evidence type="ECO:0000256" key="7">
    <source>
        <dbReference type="ARBA" id="ARBA00023136"/>
    </source>
</evidence>
<feature type="non-terminal residue" evidence="11">
    <location>
        <position position="185"/>
    </location>
</feature>
<keyword evidence="6 10" id="KW-1133">Transmembrane helix</keyword>
<evidence type="ECO:0008006" key="13">
    <source>
        <dbReference type="Google" id="ProtNLM"/>
    </source>
</evidence>
<dbReference type="PANTHER" id="PTHR21137:SF35">
    <property type="entry name" value="ODORANT RECEPTOR 19A-RELATED"/>
    <property type="match status" value="1"/>
</dbReference>
<dbReference type="Proteomes" id="UP000292052">
    <property type="component" value="Unassembled WGS sequence"/>
</dbReference>
<keyword evidence="9" id="KW-0807">Transducer</keyword>
<keyword evidence="5" id="KW-0552">Olfaction</keyword>
<evidence type="ECO:0000313" key="12">
    <source>
        <dbReference type="Proteomes" id="UP000292052"/>
    </source>
</evidence>
<keyword evidence="3" id="KW-0716">Sensory transduction</keyword>
<dbReference type="GO" id="GO:0007165">
    <property type="term" value="P:signal transduction"/>
    <property type="evidence" value="ECO:0007669"/>
    <property type="project" value="UniProtKB-KW"/>
</dbReference>
<reference evidence="11 12" key="1">
    <citation type="submission" date="2017-03" db="EMBL/GenBank/DDBJ databases">
        <title>Genome of the blue death feigning beetle - Asbolus verrucosus.</title>
        <authorList>
            <person name="Rider S.D."/>
        </authorList>
    </citation>
    <scope>NUCLEOTIDE SEQUENCE [LARGE SCALE GENOMIC DNA]</scope>
    <source>
        <strain evidence="11">Butters</strain>
        <tissue evidence="11">Head and leg muscle</tissue>
    </source>
</reference>
<name>A0A482V1W5_ASBVE</name>
<dbReference type="AlphaFoldDB" id="A0A482V1W5"/>
<evidence type="ECO:0000256" key="3">
    <source>
        <dbReference type="ARBA" id="ARBA00022606"/>
    </source>
</evidence>
<accession>A0A482V1W5</accession>
<organism evidence="11 12">
    <name type="scientific">Asbolus verrucosus</name>
    <name type="common">Desert ironclad beetle</name>
    <dbReference type="NCBI Taxonomy" id="1661398"/>
    <lineage>
        <taxon>Eukaryota</taxon>
        <taxon>Metazoa</taxon>
        <taxon>Ecdysozoa</taxon>
        <taxon>Arthropoda</taxon>
        <taxon>Hexapoda</taxon>
        <taxon>Insecta</taxon>
        <taxon>Pterygota</taxon>
        <taxon>Neoptera</taxon>
        <taxon>Endopterygota</taxon>
        <taxon>Coleoptera</taxon>
        <taxon>Polyphaga</taxon>
        <taxon>Cucujiformia</taxon>
        <taxon>Tenebrionidae</taxon>
        <taxon>Pimeliinae</taxon>
        <taxon>Asbolus</taxon>
    </lineage>
</organism>
<feature type="transmembrane region" description="Helical" evidence="10">
    <location>
        <begin position="127"/>
        <end position="146"/>
    </location>
</feature>
<proteinExistence type="predicted"/>